<comment type="catalytic activity">
    <reaction evidence="16 17 19">
        <text>(6S)-NADPHX + ADP = AMP + phosphate + NADPH + H(+)</text>
        <dbReference type="Rhea" id="RHEA:32235"/>
        <dbReference type="ChEBI" id="CHEBI:15378"/>
        <dbReference type="ChEBI" id="CHEBI:43474"/>
        <dbReference type="ChEBI" id="CHEBI:57783"/>
        <dbReference type="ChEBI" id="CHEBI:64076"/>
        <dbReference type="ChEBI" id="CHEBI:456215"/>
        <dbReference type="ChEBI" id="CHEBI:456216"/>
        <dbReference type="EC" id="4.2.1.136"/>
    </reaction>
</comment>
<dbReference type="CDD" id="cd01171">
    <property type="entry name" value="YXKO-related"/>
    <property type="match status" value="1"/>
</dbReference>
<comment type="similarity">
    <text evidence="3 19">In the N-terminal section; belongs to the NnrE/AIBP family.</text>
</comment>
<name>A3U3U9_PSEBH</name>
<evidence type="ECO:0000259" key="20">
    <source>
        <dbReference type="PROSITE" id="PS51383"/>
    </source>
</evidence>
<evidence type="ECO:0000256" key="8">
    <source>
        <dbReference type="ARBA" id="ARBA00022857"/>
    </source>
</evidence>
<comment type="catalytic activity">
    <reaction evidence="2 18 19">
        <text>(6R)-NADPHX = (6S)-NADPHX</text>
        <dbReference type="Rhea" id="RHEA:32227"/>
        <dbReference type="ChEBI" id="CHEBI:64076"/>
        <dbReference type="ChEBI" id="CHEBI:64077"/>
        <dbReference type="EC" id="5.1.99.6"/>
    </reaction>
</comment>
<gene>
    <name evidence="17" type="primary">nnrD</name>
    <name evidence="18" type="synonym">nnrE</name>
    <name evidence="22" type="ORF">OB2597_03829</name>
</gene>
<evidence type="ECO:0000256" key="6">
    <source>
        <dbReference type="ARBA" id="ARBA00022741"/>
    </source>
</evidence>
<feature type="binding site" evidence="18">
    <location>
        <position position="81"/>
    </location>
    <ligand>
        <name>K(+)</name>
        <dbReference type="ChEBI" id="CHEBI:29103"/>
    </ligand>
</feature>
<keyword evidence="8 17" id="KW-0521">NADP</keyword>
<dbReference type="InterPro" id="IPR036652">
    <property type="entry name" value="YjeF_N_dom_sf"/>
</dbReference>
<dbReference type="HAMAP" id="MF_01965">
    <property type="entry name" value="NADHX_dehydratase"/>
    <property type="match status" value="1"/>
</dbReference>
<dbReference type="Pfam" id="PF03853">
    <property type="entry name" value="YjeF_N"/>
    <property type="match status" value="1"/>
</dbReference>
<dbReference type="InterPro" id="IPR004443">
    <property type="entry name" value="YjeF_N_dom"/>
</dbReference>
<keyword evidence="9 18" id="KW-0630">Potassium</keyword>
<evidence type="ECO:0000256" key="5">
    <source>
        <dbReference type="ARBA" id="ARBA00022723"/>
    </source>
</evidence>
<evidence type="ECO:0000259" key="21">
    <source>
        <dbReference type="PROSITE" id="PS51385"/>
    </source>
</evidence>
<comment type="similarity">
    <text evidence="17">Belongs to the NnrD/CARKD family.</text>
</comment>
<dbReference type="OrthoDB" id="9806925at2"/>
<evidence type="ECO:0000256" key="11">
    <source>
        <dbReference type="ARBA" id="ARBA00023235"/>
    </source>
</evidence>
<protein>
    <recommendedName>
        <fullName evidence="19">Bifunctional NAD(P)H-hydrate repair enzyme</fullName>
    </recommendedName>
    <alternativeName>
        <fullName evidence="19">Nicotinamide nucleotide repair protein</fullName>
    </alternativeName>
    <domain>
        <recommendedName>
            <fullName evidence="19">ADP-dependent (S)-NAD(P)H-hydrate dehydratase</fullName>
            <ecNumber evidence="19">4.2.1.136</ecNumber>
        </recommendedName>
        <alternativeName>
            <fullName evidence="19">ADP-dependent NAD(P)HX dehydratase</fullName>
        </alternativeName>
    </domain>
    <domain>
        <recommendedName>
            <fullName evidence="19">NAD(P)H-hydrate epimerase</fullName>
            <ecNumber evidence="19">5.1.99.6</ecNumber>
        </recommendedName>
    </domain>
</protein>
<keyword evidence="6 17" id="KW-0547">Nucleotide-binding</keyword>
<comment type="cofactor">
    <cofactor evidence="17">
        <name>Mg(2+)</name>
        <dbReference type="ChEBI" id="CHEBI:18420"/>
    </cofactor>
</comment>
<comment type="similarity">
    <text evidence="4 19">In the C-terminal section; belongs to the NnrD/CARKD family.</text>
</comment>
<comment type="catalytic activity">
    <reaction evidence="15 17 19">
        <text>(6S)-NADHX + ADP = AMP + phosphate + NADH + H(+)</text>
        <dbReference type="Rhea" id="RHEA:32223"/>
        <dbReference type="ChEBI" id="CHEBI:15378"/>
        <dbReference type="ChEBI" id="CHEBI:43474"/>
        <dbReference type="ChEBI" id="CHEBI:57945"/>
        <dbReference type="ChEBI" id="CHEBI:64074"/>
        <dbReference type="ChEBI" id="CHEBI:456215"/>
        <dbReference type="ChEBI" id="CHEBI:456216"/>
        <dbReference type="EC" id="4.2.1.136"/>
    </reaction>
</comment>
<dbReference type="SUPFAM" id="SSF64153">
    <property type="entry name" value="YjeF N-terminal domain-like"/>
    <property type="match status" value="1"/>
</dbReference>
<feature type="binding site" evidence="18">
    <location>
        <position position="189"/>
    </location>
    <ligand>
        <name>K(+)</name>
        <dbReference type="ChEBI" id="CHEBI:29103"/>
    </ligand>
</feature>
<feature type="domain" description="YjeF N-terminal" evidence="21">
    <location>
        <begin position="10"/>
        <end position="250"/>
    </location>
</feature>
<comment type="function">
    <text evidence="17">Catalyzes the dehydration of the S-form of NAD(P)HX at the expense of ADP, which is converted to AMP. Together with NAD(P)HX epimerase, which catalyzes the epimerization of the S- and R-forms, the enzyme allows the repair of both epimers of NAD(P)HX, a damaged form of NAD(P)H that is a result of enzymatic or heat-dependent hydration.</text>
</comment>
<dbReference type="NCBIfam" id="TIGR00196">
    <property type="entry name" value="yjeF_cterm"/>
    <property type="match status" value="1"/>
</dbReference>
<dbReference type="HAMAP" id="MF_01966">
    <property type="entry name" value="NADHX_epimerase"/>
    <property type="match status" value="1"/>
</dbReference>
<keyword evidence="11 18" id="KW-0413">Isomerase</keyword>
<dbReference type="STRING" id="252305.OB2597_03829"/>
<comment type="caution">
    <text evidence="22">The sequence shown here is derived from an EMBL/GenBank/DDBJ whole genome shotgun (WGS) entry which is preliminary data.</text>
</comment>
<dbReference type="AlphaFoldDB" id="A3U3U9"/>
<comment type="caution">
    <text evidence="18">Lacks conserved residue(s) required for the propagation of feature annotation.</text>
</comment>
<keyword evidence="5 18" id="KW-0479">Metal-binding</keyword>
<dbReference type="NCBIfam" id="TIGR00197">
    <property type="entry name" value="yjeF_nterm"/>
    <property type="match status" value="1"/>
</dbReference>
<evidence type="ECO:0000256" key="19">
    <source>
        <dbReference type="PIRNR" id="PIRNR017184"/>
    </source>
</evidence>
<comment type="similarity">
    <text evidence="18">Belongs to the NnrE/AIBP family.</text>
</comment>
<evidence type="ECO:0000256" key="16">
    <source>
        <dbReference type="ARBA" id="ARBA00049209"/>
    </source>
</evidence>
<keyword evidence="7 17" id="KW-0067">ATP-binding</keyword>
<comment type="cofactor">
    <cofactor evidence="18 19">
        <name>K(+)</name>
        <dbReference type="ChEBI" id="CHEBI:29103"/>
    </cofactor>
    <text evidence="18 19">Binds 1 potassium ion per subunit.</text>
</comment>
<feature type="binding site" evidence="18">
    <location>
        <begin position="154"/>
        <end position="160"/>
    </location>
    <ligand>
        <name>(6S)-NADPHX</name>
        <dbReference type="ChEBI" id="CHEBI:64076"/>
    </ligand>
</feature>
<dbReference type="PROSITE" id="PS51383">
    <property type="entry name" value="YJEF_C_3"/>
    <property type="match status" value="1"/>
</dbReference>
<dbReference type="eggNOG" id="COG0062">
    <property type="taxonomic scope" value="Bacteria"/>
</dbReference>
<feature type="binding site" evidence="17">
    <location>
        <position position="311"/>
    </location>
    <ligand>
        <name>(6S)-NADPHX</name>
        <dbReference type="ChEBI" id="CHEBI:64076"/>
    </ligand>
</feature>
<feature type="binding site" evidence="17">
    <location>
        <position position="374"/>
    </location>
    <ligand>
        <name>(6S)-NADPHX</name>
        <dbReference type="ChEBI" id="CHEBI:64076"/>
    </ligand>
</feature>
<evidence type="ECO:0000256" key="17">
    <source>
        <dbReference type="HAMAP-Rule" id="MF_01965"/>
    </source>
</evidence>
<reference evidence="22 23" key="1">
    <citation type="journal article" date="2010" name="J. Bacteriol.">
        <title>Genome sequences of Oceanicola granulosus HTCC2516(T) and Oceanicola batsensis HTCC2597(TDelta).</title>
        <authorList>
            <person name="Thrash J.C."/>
            <person name="Cho J.C."/>
            <person name="Vergin K.L."/>
            <person name="Giovannoni S.J."/>
        </authorList>
    </citation>
    <scope>NUCLEOTIDE SEQUENCE [LARGE SCALE GENOMIC DNA]</scope>
    <source>
        <strain evidence="23">ATCC BAA-863 / DSM 15984 / KCTC 12145 / HTCC2597</strain>
    </source>
</reference>
<evidence type="ECO:0000256" key="7">
    <source>
        <dbReference type="ARBA" id="ARBA00022840"/>
    </source>
</evidence>
<feature type="binding site" evidence="17">
    <location>
        <begin position="472"/>
        <end position="476"/>
    </location>
    <ligand>
        <name>AMP</name>
        <dbReference type="ChEBI" id="CHEBI:456215"/>
    </ligand>
</feature>
<organism evidence="22 23">
    <name type="scientific">Pseudooceanicola batsensis (strain ATCC BAA-863 / DSM 15984 / KCTC 12145 / HTCC2597)</name>
    <name type="common">Oceanicola batsensis</name>
    <dbReference type="NCBI Taxonomy" id="252305"/>
    <lineage>
        <taxon>Bacteria</taxon>
        <taxon>Pseudomonadati</taxon>
        <taxon>Pseudomonadota</taxon>
        <taxon>Alphaproteobacteria</taxon>
        <taxon>Rhodobacterales</taxon>
        <taxon>Paracoccaceae</taxon>
        <taxon>Pseudooceanicola</taxon>
    </lineage>
</organism>
<evidence type="ECO:0000256" key="13">
    <source>
        <dbReference type="ARBA" id="ARBA00023268"/>
    </source>
</evidence>
<comment type="catalytic activity">
    <reaction evidence="1 18 19">
        <text>(6R)-NADHX = (6S)-NADHX</text>
        <dbReference type="Rhea" id="RHEA:32215"/>
        <dbReference type="ChEBI" id="CHEBI:64074"/>
        <dbReference type="ChEBI" id="CHEBI:64075"/>
        <dbReference type="EC" id="5.1.99.6"/>
    </reaction>
</comment>
<dbReference type="InterPro" id="IPR000631">
    <property type="entry name" value="CARKD"/>
</dbReference>
<dbReference type="GO" id="GO:0052856">
    <property type="term" value="F:NAD(P)HX epimerase activity"/>
    <property type="evidence" value="ECO:0007669"/>
    <property type="project" value="UniProtKB-UniRule"/>
</dbReference>
<evidence type="ECO:0000313" key="23">
    <source>
        <dbReference type="Proteomes" id="UP000004318"/>
    </source>
</evidence>
<dbReference type="InterPro" id="IPR029056">
    <property type="entry name" value="Ribokinase-like"/>
</dbReference>
<evidence type="ECO:0000256" key="18">
    <source>
        <dbReference type="HAMAP-Rule" id="MF_01966"/>
    </source>
</evidence>
<dbReference type="Gene3D" id="3.40.1190.20">
    <property type="match status" value="1"/>
</dbReference>
<dbReference type="Pfam" id="PF01256">
    <property type="entry name" value="Carb_kinase"/>
    <property type="match status" value="1"/>
</dbReference>
<dbReference type="PIRSF" id="PIRSF017184">
    <property type="entry name" value="Nnr"/>
    <property type="match status" value="1"/>
</dbReference>
<evidence type="ECO:0000256" key="15">
    <source>
        <dbReference type="ARBA" id="ARBA00048238"/>
    </source>
</evidence>
<feature type="binding site" evidence="18">
    <location>
        <begin position="80"/>
        <end position="84"/>
    </location>
    <ligand>
        <name>(6S)-NADPHX</name>
        <dbReference type="ChEBI" id="CHEBI:64076"/>
    </ligand>
</feature>
<dbReference type="SMR" id="A3U3U9"/>
<sequence length="565" mass="58332">MTELLTSAQMRDIEGRAIDSGAVTGLELMERAGRGVVDAVLSHWPQLLQQRGPGAAGSSHAKDAGFFAGRRAVVLCGPGNNGGDGYVVARLLHEMGWQVTVLGLGDPERLPPDARENCERWRRSGQVAALTLDALRAATGGPRQADLLIDALFGTGATRPVTGAARAVLDHLGDAGAPSAPVVCIDAPSGMCLDSGRILGAPGGYGAGRGFAALTVTFDSPKIGHMIGDGPRLCGALQVIDIGLEPWRTTGAPQSGEARPIRCKLVGPRLVADRRDTWQPARVLGKRDHAAHKFDHGHCVVLSGGAARTGAARLAARAALRAGAGLVTLATPPDAVAEVAAQSTAVMVREVPDAEALRRMLEDDRIVSVCLGPGLGVGAATRDLVAAALETDKRVVLDADALTAFAEAPAALYDLVREDRVVLTPHGGEFKRLFPDVAERWTASEATSGPAFSKVDAAREAAALSRAVVLLKGADTVIAAAGGEAAVHAAVRDRSAPWLATAGAGDVLSGIIAGLMARGIGAMQAAECGAWLHVEAALDFGPGMIAEDLPECLPAVFRRLDDGDR</sequence>
<dbReference type="EMBL" id="AAMO01000017">
    <property type="protein sequence ID" value="EAQ01188.1"/>
    <property type="molecule type" value="Genomic_DNA"/>
</dbReference>
<dbReference type="HOGENOM" id="CLU_024853_4_1_5"/>
<dbReference type="GO" id="GO:0052855">
    <property type="term" value="F:ADP-dependent NAD(P)H-hydrate dehydratase activity"/>
    <property type="evidence" value="ECO:0007669"/>
    <property type="project" value="UniProtKB-UniRule"/>
</dbReference>
<feature type="binding site" evidence="17">
    <location>
        <position position="505"/>
    </location>
    <ligand>
        <name>AMP</name>
        <dbReference type="ChEBI" id="CHEBI:456215"/>
    </ligand>
</feature>
<dbReference type="GO" id="GO:0005524">
    <property type="term" value="F:ATP binding"/>
    <property type="evidence" value="ECO:0007669"/>
    <property type="project" value="UniProtKB-UniRule"/>
</dbReference>
<accession>A3U3U9</accession>
<dbReference type="GO" id="GO:0110051">
    <property type="term" value="P:metabolite repair"/>
    <property type="evidence" value="ECO:0007669"/>
    <property type="project" value="TreeGrafter"/>
</dbReference>
<feature type="domain" description="YjeF C-terminal" evidence="20">
    <location>
        <begin position="276"/>
        <end position="560"/>
    </location>
</feature>
<evidence type="ECO:0000256" key="2">
    <source>
        <dbReference type="ARBA" id="ARBA00000909"/>
    </source>
</evidence>
<evidence type="ECO:0000256" key="10">
    <source>
        <dbReference type="ARBA" id="ARBA00023027"/>
    </source>
</evidence>
<dbReference type="InterPro" id="IPR030677">
    <property type="entry name" value="Nnr"/>
</dbReference>
<dbReference type="Gene3D" id="3.40.50.10260">
    <property type="entry name" value="YjeF N-terminal domain"/>
    <property type="match status" value="1"/>
</dbReference>
<comment type="subunit">
    <text evidence="17">Homotetramer.</text>
</comment>
<dbReference type="GO" id="GO:0046872">
    <property type="term" value="F:metal ion binding"/>
    <property type="evidence" value="ECO:0007669"/>
    <property type="project" value="UniProtKB-UniRule"/>
</dbReference>
<dbReference type="Proteomes" id="UP000004318">
    <property type="component" value="Unassembled WGS sequence"/>
</dbReference>
<dbReference type="InterPro" id="IPR017953">
    <property type="entry name" value="Carbohydrate_kinase_pred_CS"/>
</dbReference>
<keyword evidence="13" id="KW-0511">Multifunctional enzyme</keyword>
<dbReference type="PROSITE" id="PS01050">
    <property type="entry name" value="YJEF_C_2"/>
    <property type="match status" value="1"/>
</dbReference>
<dbReference type="EC" id="4.2.1.136" evidence="19"/>
<feature type="binding site" evidence="18">
    <location>
        <position position="186"/>
    </location>
    <ligand>
        <name>(6S)-NADPHX</name>
        <dbReference type="ChEBI" id="CHEBI:64076"/>
    </ligand>
</feature>
<dbReference type="GO" id="GO:0046496">
    <property type="term" value="P:nicotinamide nucleotide metabolic process"/>
    <property type="evidence" value="ECO:0007669"/>
    <property type="project" value="UniProtKB-UniRule"/>
</dbReference>
<evidence type="ECO:0000256" key="1">
    <source>
        <dbReference type="ARBA" id="ARBA00000013"/>
    </source>
</evidence>
<dbReference type="SUPFAM" id="SSF53613">
    <property type="entry name" value="Ribokinase-like"/>
    <property type="match status" value="1"/>
</dbReference>
<dbReference type="PROSITE" id="PS51385">
    <property type="entry name" value="YJEF_N"/>
    <property type="match status" value="1"/>
</dbReference>
<evidence type="ECO:0000256" key="3">
    <source>
        <dbReference type="ARBA" id="ARBA00006001"/>
    </source>
</evidence>
<evidence type="ECO:0000256" key="4">
    <source>
        <dbReference type="ARBA" id="ARBA00009524"/>
    </source>
</evidence>
<feature type="binding site" evidence="17">
    <location>
        <position position="426"/>
    </location>
    <ligand>
        <name>(6S)-NADPHX</name>
        <dbReference type="ChEBI" id="CHEBI:64076"/>
    </ligand>
</feature>
<feature type="binding site" evidence="18">
    <location>
        <position position="150"/>
    </location>
    <ligand>
        <name>K(+)</name>
        <dbReference type="ChEBI" id="CHEBI:29103"/>
    </ligand>
</feature>
<keyword evidence="10 17" id="KW-0520">NAD</keyword>
<comment type="function">
    <text evidence="18">Catalyzes the epimerization of the S- and R-forms of NAD(P)HX, a damaged form of NAD(P)H that is a result of enzymatic or heat-dependent hydration. This is a prerequisite for the S-specific NAD(P)H-hydrate dehydratase to allow the repair of both epimers of NAD(P)HX.</text>
</comment>
<comment type="function">
    <text evidence="14 19">Bifunctional enzyme that catalyzes the epimerization of the S- and R-forms of NAD(P)HX and the dehydration of the S-form of NAD(P)HX at the expense of ADP, which is converted to AMP. This allows the repair of both epimers of NAD(P)HX, a damaged form of NAD(P)H that is a result of enzymatic or heat-dependent hydration.</text>
</comment>
<dbReference type="PANTHER" id="PTHR12592:SF0">
    <property type="entry name" value="ATP-DEPENDENT (S)-NAD(P)H-HYDRATE DEHYDRATASE"/>
    <property type="match status" value="1"/>
</dbReference>
<dbReference type="eggNOG" id="COG0063">
    <property type="taxonomic scope" value="Bacteria"/>
</dbReference>
<dbReference type="RefSeq" id="WP_009805016.1">
    <property type="nucleotide sequence ID" value="NZ_CH724131.1"/>
</dbReference>
<keyword evidence="12 17" id="KW-0456">Lyase</keyword>
<keyword evidence="23" id="KW-1185">Reference proteome</keyword>
<evidence type="ECO:0000256" key="12">
    <source>
        <dbReference type="ARBA" id="ARBA00023239"/>
    </source>
</evidence>
<evidence type="ECO:0000256" key="9">
    <source>
        <dbReference type="ARBA" id="ARBA00022958"/>
    </source>
</evidence>
<dbReference type="EC" id="5.1.99.6" evidence="19"/>
<evidence type="ECO:0000256" key="14">
    <source>
        <dbReference type="ARBA" id="ARBA00025153"/>
    </source>
</evidence>
<proteinExistence type="inferred from homology"/>
<feature type="binding site" evidence="17">
    <location>
        <position position="506"/>
    </location>
    <ligand>
        <name>(6S)-NADPHX</name>
        <dbReference type="ChEBI" id="CHEBI:64076"/>
    </ligand>
</feature>
<evidence type="ECO:0000313" key="22">
    <source>
        <dbReference type="EMBL" id="EAQ01188.1"/>
    </source>
</evidence>
<dbReference type="PANTHER" id="PTHR12592">
    <property type="entry name" value="ATP-DEPENDENT (S)-NAD(P)H-HYDRATE DEHYDRATASE FAMILY MEMBER"/>
    <property type="match status" value="1"/>
</dbReference>